<dbReference type="InterPro" id="IPR018729">
    <property type="entry name" value="DUF2269_transmembrane"/>
</dbReference>
<feature type="transmembrane region" description="Helical" evidence="1">
    <location>
        <begin position="41"/>
        <end position="67"/>
    </location>
</feature>
<gene>
    <name evidence="2" type="ORF">FAP39_10905</name>
</gene>
<comment type="caution">
    <text evidence="2">The sequence shown here is derived from an EMBL/GenBank/DDBJ whole genome shotgun (WGS) entry which is preliminary data.</text>
</comment>
<evidence type="ECO:0000313" key="3">
    <source>
        <dbReference type="Proteomes" id="UP000306575"/>
    </source>
</evidence>
<sequence length="156" mass="16829">MPDLLFSVKLVHILSVILMVGATIINGVIHSHARRLPPTEATALLQVISSVNLLMMGPSLLVIPVSGLWMVKLLGYDVWTGWLSLSIALSMALCAAFLVGDRFERRLLDIAQQASLGKLMRLPTCYEITFAKAAPIGGAALVMSVAALVLMVFKPF</sequence>
<reference evidence="2 3" key="1">
    <citation type="submission" date="2019-04" db="EMBL/GenBank/DDBJ databases">
        <title>Genome sequence of Pelagicola litoralis CL-ES2.</title>
        <authorList>
            <person name="Cao J."/>
        </authorList>
    </citation>
    <scope>NUCLEOTIDE SEQUENCE [LARGE SCALE GENOMIC DNA]</scope>
    <source>
        <strain evidence="2 3">CL-ES2</strain>
    </source>
</reference>
<protein>
    <submittedName>
        <fullName evidence="2">DUF2269 family protein</fullName>
    </submittedName>
</protein>
<feature type="transmembrane region" description="Helical" evidence="1">
    <location>
        <begin position="130"/>
        <end position="153"/>
    </location>
</feature>
<dbReference type="Pfam" id="PF10027">
    <property type="entry name" value="DUF2269"/>
    <property type="match status" value="1"/>
</dbReference>
<dbReference type="RefSeq" id="WP_138016432.1">
    <property type="nucleotide sequence ID" value="NZ_SULI01000012.1"/>
</dbReference>
<keyword evidence="1" id="KW-1133">Transmembrane helix</keyword>
<feature type="transmembrane region" description="Helical" evidence="1">
    <location>
        <begin position="79"/>
        <end position="99"/>
    </location>
</feature>
<proteinExistence type="predicted"/>
<organism evidence="2 3">
    <name type="scientific">Shimia litoralis</name>
    <dbReference type="NCBI Taxonomy" id="420403"/>
    <lineage>
        <taxon>Bacteria</taxon>
        <taxon>Pseudomonadati</taxon>
        <taxon>Pseudomonadota</taxon>
        <taxon>Alphaproteobacteria</taxon>
        <taxon>Rhodobacterales</taxon>
        <taxon>Roseobacteraceae</taxon>
    </lineage>
</organism>
<accession>A0A4U7N1Y7</accession>
<evidence type="ECO:0000256" key="1">
    <source>
        <dbReference type="SAM" id="Phobius"/>
    </source>
</evidence>
<keyword evidence="1" id="KW-0812">Transmembrane</keyword>
<feature type="transmembrane region" description="Helical" evidence="1">
    <location>
        <begin position="6"/>
        <end position="29"/>
    </location>
</feature>
<evidence type="ECO:0000313" key="2">
    <source>
        <dbReference type="EMBL" id="TKZ19397.1"/>
    </source>
</evidence>
<keyword evidence="1" id="KW-0472">Membrane</keyword>
<dbReference type="Proteomes" id="UP000306575">
    <property type="component" value="Unassembled WGS sequence"/>
</dbReference>
<dbReference type="OrthoDB" id="7863645at2"/>
<dbReference type="EMBL" id="SULI01000012">
    <property type="protein sequence ID" value="TKZ19397.1"/>
    <property type="molecule type" value="Genomic_DNA"/>
</dbReference>
<keyword evidence="3" id="KW-1185">Reference proteome</keyword>
<name>A0A4U7N1Y7_9RHOB</name>
<dbReference type="AlphaFoldDB" id="A0A4U7N1Y7"/>